<evidence type="ECO:0000313" key="2">
    <source>
        <dbReference type="Proteomes" id="UP001140949"/>
    </source>
</evidence>
<reference evidence="1" key="1">
    <citation type="journal article" date="2023" name="GigaByte">
        <title>Genome assembly of the bearded iris, Iris pallida Lam.</title>
        <authorList>
            <person name="Bruccoleri R.E."/>
            <person name="Oakeley E.J."/>
            <person name="Faust A.M.E."/>
            <person name="Altorfer M."/>
            <person name="Dessus-Babus S."/>
            <person name="Burckhardt D."/>
            <person name="Oertli M."/>
            <person name="Naumann U."/>
            <person name="Petersen F."/>
            <person name="Wong J."/>
        </authorList>
    </citation>
    <scope>NUCLEOTIDE SEQUENCE</scope>
    <source>
        <strain evidence="1">GSM-AAB239-AS_SAM_17_03QT</strain>
    </source>
</reference>
<proteinExistence type="predicted"/>
<name>A0AAX6I5H1_IRIPA</name>
<reference evidence="1" key="2">
    <citation type="submission" date="2023-04" db="EMBL/GenBank/DDBJ databases">
        <authorList>
            <person name="Bruccoleri R.E."/>
            <person name="Oakeley E.J."/>
            <person name="Faust A.-M."/>
            <person name="Dessus-Babus S."/>
            <person name="Altorfer M."/>
            <person name="Burckhardt D."/>
            <person name="Oertli M."/>
            <person name="Naumann U."/>
            <person name="Petersen F."/>
            <person name="Wong J."/>
        </authorList>
    </citation>
    <scope>NUCLEOTIDE SEQUENCE</scope>
    <source>
        <strain evidence="1">GSM-AAB239-AS_SAM_17_03QT</strain>
        <tissue evidence="1">Leaf</tissue>
    </source>
</reference>
<keyword evidence="2" id="KW-1185">Reference proteome</keyword>
<accession>A0AAX6I5H1</accession>
<comment type="caution">
    <text evidence="1">The sequence shown here is derived from an EMBL/GenBank/DDBJ whole genome shotgun (WGS) entry which is preliminary data.</text>
</comment>
<dbReference type="AlphaFoldDB" id="A0AAX6I5H1"/>
<protein>
    <submittedName>
        <fullName evidence="1">Uncharacterized protein</fullName>
    </submittedName>
</protein>
<organism evidence="1 2">
    <name type="scientific">Iris pallida</name>
    <name type="common">Sweet iris</name>
    <dbReference type="NCBI Taxonomy" id="29817"/>
    <lineage>
        <taxon>Eukaryota</taxon>
        <taxon>Viridiplantae</taxon>
        <taxon>Streptophyta</taxon>
        <taxon>Embryophyta</taxon>
        <taxon>Tracheophyta</taxon>
        <taxon>Spermatophyta</taxon>
        <taxon>Magnoliopsida</taxon>
        <taxon>Liliopsida</taxon>
        <taxon>Asparagales</taxon>
        <taxon>Iridaceae</taxon>
        <taxon>Iridoideae</taxon>
        <taxon>Irideae</taxon>
        <taxon>Iris</taxon>
    </lineage>
</organism>
<dbReference type="Proteomes" id="UP001140949">
    <property type="component" value="Unassembled WGS sequence"/>
</dbReference>
<evidence type="ECO:0000313" key="1">
    <source>
        <dbReference type="EMBL" id="KAJ6847735.1"/>
    </source>
</evidence>
<sequence length="105" mass="12170">MRAKTRLEDEVAYGFSSDLDHRYWKQALGGARVQRRGREGWTETGGTRRRRWRRTSARSAMFADLAARVAFRARPGGGGGDHWPGNQMWWWLALTKEVGKEWAYV</sequence>
<dbReference type="EMBL" id="JANAVB010004998">
    <property type="protein sequence ID" value="KAJ6847735.1"/>
    <property type="molecule type" value="Genomic_DNA"/>
</dbReference>
<gene>
    <name evidence="1" type="ORF">M6B38_276525</name>
</gene>